<name>A0ABR1NR11_DIAER</name>
<feature type="compositionally biased region" description="Basic and acidic residues" evidence="1">
    <location>
        <begin position="103"/>
        <end position="116"/>
    </location>
</feature>
<gene>
    <name evidence="2" type="ORF">SLS63_012530</name>
</gene>
<keyword evidence="3" id="KW-1185">Reference proteome</keyword>
<evidence type="ECO:0000256" key="1">
    <source>
        <dbReference type="SAM" id="MobiDB-lite"/>
    </source>
</evidence>
<feature type="region of interest" description="Disordered" evidence="1">
    <location>
        <begin position="97"/>
        <end position="116"/>
    </location>
</feature>
<dbReference type="EMBL" id="JAKNSF020000140">
    <property type="protein sequence ID" value="KAK7712106.1"/>
    <property type="molecule type" value="Genomic_DNA"/>
</dbReference>
<feature type="compositionally biased region" description="Low complexity" evidence="1">
    <location>
        <begin position="1"/>
        <end position="20"/>
    </location>
</feature>
<sequence length="116" mass="12310">MPFNFSFSSSATFVSTSSVNGRTSGQAYQRQSYSTPQGSGVRTTQQKLGEAPVTNTRLYDAQGRELIGDGSGGGGNGYPQNHGGQAYAPSRRIISIEDVTEDEAQKAAGERKQDSL</sequence>
<accession>A0ABR1NR11</accession>
<evidence type="ECO:0000313" key="3">
    <source>
        <dbReference type="Proteomes" id="UP001430848"/>
    </source>
</evidence>
<comment type="caution">
    <text evidence="2">The sequence shown here is derived from an EMBL/GenBank/DDBJ whole genome shotgun (WGS) entry which is preliminary data.</text>
</comment>
<evidence type="ECO:0000313" key="2">
    <source>
        <dbReference type="EMBL" id="KAK7712106.1"/>
    </source>
</evidence>
<protein>
    <submittedName>
        <fullName evidence="2">Uncharacterized protein</fullName>
    </submittedName>
</protein>
<organism evidence="2 3">
    <name type="scientific">Diaporthe eres</name>
    <name type="common">Phomopsis oblonga</name>
    <dbReference type="NCBI Taxonomy" id="83184"/>
    <lineage>
        <taxon>Eukaryota</taxon>
        <taxon>Fungi</taxon>
        <taxon>Dikarya</taxon>
        <taxon>Ascomycota</taxon>
        <taxon>Pezizomycotina</taxon>
        <taxon>Sordariomycetes</taxon>
        <taxon>Sordariomycetidae</taxon>
        <taxon>Diaporthales</taxon>
        <taxon>Diaporthaceae</taxon>
        <taxon>Diaporthe</taxon>
        <taxon>Diaporthe eres species complex</taxon>
    </lineage>
</organism>
<dbReference type="Proteomes" id="UP001430848">
    <property type="component" value="Unassembled WGS sequence"/>
</dbReference>
<feature type="compositionally biased region" description="Polar residues" evidence="1">
    <location>
        <begin position="21"/>
        <end position="57"/>
    </location>
</feature>
<proteinExistence type="predicted"/>
<reference evidence="2 3" key="1">
    <citation type="submission" date="2024-02" db="EMBL/GenBank/DDBJ databases">
        <title>De novo assembly and annotation of 12 fungi associated with fruit tree decline syndrome in Ontario, Canada.</title>
        <authorList>
            <person name="Sulman M."/>
            <person name="Ellouze W."/>
            <person name="Ilyukhin E."/>
        </authorList>
    </citation>
    <scope>NUCLEOTIDE SEQUENCE [LARGE SCALE GENOMIC DNA]</scope>
    <source>
        <strain evidence="2 3">M169</strain>
    </source>
</reference>
<feature type="region of interest" description="Disordered" evidence="1">
    <location>
        <begin position="1"/>
        <end position="92"/>
    </location>
</feature>